<protein>
    <submittedName>
        <fullName evidence="4">Protein PROLIFERA</fullName>
    </submittedName>
</protein>
<keyword evidence="5" id="KW-1185">Reference proteome</keyword>
<dbReference type="EMBL" id="JBBWWQ010000019">
    <property type="protein sequence ID" value="KAK8919200.1"/>
    <property type="molecule type" value="Genomic_DNA"/>
</dbReference>
<evidence type="ECO:0000259" key="3">
    <source>
        <dbReference type="Pfam" id="PF00493"/>
    </source>
</evidence>
<name>A0AAP0FW78_9ASPA</name>
<comment type="caution">
    <text evidence="4">The sequence shown here is derived from an EMBL/GenBank/DDBJ whole genome shotgun (WGS) entry which is preliminary data.</text>
</comment>
<keyword evidence="2" id="KW-0067">ATP-binding</keyword>
<proteinExistence type="predicted"/>
<dbReference type="Pfam" id="PF00493">
    <property type="entry name" value="MCM"/>
    <property type="match status" value="1"/>
</dbReference>
<feature type="domain" description="MCM C-terminal AAA(+) ATPase" evidence="3">
    <location>
        <begin position="1"/>
        <end position="32"/>
    </location>
</feature>
<keyword evidence="1" id="KW-0547">Nucleotide-binding</keyword>
<dbReference type="AlphaFoldDB" id="A0AAP0FW78"/>
<evidence type="ECO:0000313" key="5">
    <source>
        <dbReference type="Proteomes" id="UP001418222"/>
    </source>
</evidence>
<dbReference type="GO" id="GO:0003677">
    <property type="term" value="F:DNA binding"/>
    <property type="evidence" value="ECO:0007669"/>
    <property type="project" value="InterPro"/>
</dbReference>
<accession>A0AAP0FW78</accession>
<evidence type="ECO:0000256" key="2">
    <source>
        <dbReference type="ARBA" id="ARBA00022840"/>
    </source>
</evidence>
<evidence type="ECO:0000256" key="1">
    <source>
        <dbReference type="ARBA" id="ARBA00022741"/>
    </source>
</evidence>
<organism evidence="4 5">
    <name type="scientific">Platanthera zijinensis</name>
    <dbReference type="NCBI Taxonomy" id="2320716"/>
    <lineage>
        <taxon>Eukaryota</taxon>
        <taxon>Viridiplantae</taxon>
        <taxon>Streptophyta</taxon>
        <taxon>Embryophyta</taxon>
        <taxon>Tracheophyta</taxon>
        <taxon>Spermatophyta</taxon>
        <taxon>Magnoliopsida</taxon>
        <taxon>Liliopsida</taxon>
        <taxon>Asparagales</taxon>
        <taxon>Orchidaceae</taxon>
        <taxon>Orchidoideae</taxon>
        <taxon>Orchideae</taxon>
        <taxon>Orchidinae</taxon>
        <taxon>Platanthera</taxon>
    </lineage>
</organism>
<dbReference type="Proteomes" id="UP001418222">
    <property type="component" value="Unassembled WGS sequence"/>
</dbReference>
<evidence type="ECO:0000313" key="4">
    <source>
        <dbReference type="EMBL" id="KAK8919200.1"/>
    </source>
</evidence>
<dbReference type="InterPro" id="IPR001208">
    <property type="entry name" value="MCM_dom"/>
</dbReference>
<dbReference type="GO" id="GO:0005524">
    <property type="term" value="F:ATP binding"/>
    <property type="evidence" value="ECO:0007669"/>
    <property type="project" value="UniProtKB-KW"/>
</dbReference>
<sequence length="106" mass="11781">MLIGSMHKLTHEGINLRGDIIVCIVGDPSCAKLGSSIIGGTLLVFFSSIKIKGNDLRTFISRSHAIFILKLFTQESIVKGYWRFLDSLGNQQLVQFLDSFHPRCLG</sequence>
<reference evidence="4 5" key="1">
    <citation type="journal article" date="2022" name="Nat. Plants">
        <title>Genomes of leafy and leafless Platanthera orchids illuminate the evolution of mycoheterotrophy.</title>
        <authorList>
            <person name="Li M.H."/>
            <person name="Liu K.W."/>
            <person name="Li Z."/>
            <person name="Lu H.C."/>
            <person name="Ye Q.L."/>
            <person name="Zhang D."/>
            <person name="Wang J.Y."/>
            <person name="Li Y.F."/>
            <person name="Zhong Z.M."/>
            <person name="Liu X."/>
            <person name="Yu X."/>
            <person name="Liu D.K."/>
            <person name="Tu X.D."/>
            <person name="Liu B."/>
            <person name="Hao Y."/>
            <person name="Liao X.Y."/>
            <person name="Jiang Y.T."/>
            <person name="Sun W.H."/>
            <person name="Chen J."/>
            <person name="Chen Y.Q."/>
            <person name="Ai Y."/>
            <person name="Zhai J.W."/>
            <person name="Wu S.S."/>
            <person name="Zhou Z."/>
            <person name="Hsiao Y.Y."/>
            <person name="Wu W.L."/>
            <person name="Chen Y.Y."/>
            <person name="Lin Y.F."/>
            <person name="Hsu J.L."/>
            <person name="Li C.Y."/>
            <person name="Wang Z.W."/>
            <person name="Zhao X."/>
            <person name="Zhong W.Y."/>
            <person name="Ma X.K."/>
            <person name="Ma L."/>
            <person name="Huang J."/>
            <person name="Chen G.Z."/>
            <person name="Huang M.Z."/>
            <person name="Huang L."/>
            <person name="Peng D.H."/>
            <person name="Luo Y.B."/>
            <person name="Zou S.Q."/>
            <person name="Chen S.P."/>
            <person name="Lan S."/>
            <person name="Tsai W.C."/>
            <person name="Van de Peer Y."/>
            <person name="Liu Z.J."/>
        </authorList>
    </citation>
    <scope>NUCLEOTIDE SEQUENCE [LARGE SCALE GENOMIC DNA]</scope>
    <source>
        <strain evidence="4">Lor287</strain>
    </source>
</reference>
<gene>
    <name evidence="4" type="primary">PRL</name>
    <name evidence="4" type="ORF">KSP39_PZI021500</name>
</gene>